<dbReference type="SUPFAM" id="SSF53041">
    <property type="entry name" value="Resolvase-like"/>
    <property type="match status" value="1"/>
</dbReference>
<organism evidence="3 4">
    <name type="scientific">Nocardioides immobilis</name>
    <dbReference type="NCBI Taxonomy" id="2049295"/>
    <lineage>
        <taxon>Bacteria</taxon>
        <taxon>Bacillati</taxon>
        <taxon>Actinomycetota</taxon>
        <taxon>Actinomycetes</taxon>
        <taxon>Propionibacteriales</taxon>
        <taxon>Nocardioidaceae</taxon>
        <taxon>Nocardioides</taxon>
    </lineage>
</organism>
<dbReference type="GO" id="GO:0003677">
    <property type="term" value="F:DNA binding"/>
    <property type="evidence" value="ECO:0007669"/>
    <property type="project" value="InterPro"/>
</dbReference>
<dbReference type="CDD" id="cd00338">
    <property type="entry name" value="Ser_Recombinase"/>
    <property type="match status" value="1"/>
</dbReference>
<evidence type="ECO:0000313" key="4">
    <source>
        <dbReference type="Proteomes" id="UP000283644"/>
    </source>
</evidence>
<feature type="domain" description="Recombinase" evidence="2">
    <location>
        <begin position="180"/>
        <end position="320"/>
    </location>
</feature>
<dbReference type="Gene3D" id="3.40.50.1390">
    <property type="entry name" value="Resolvase, N-terminal catalytic domain"/>
    <property type="match status" value="1"/>
</dbReference>
<sequence>MPESSTLIPAKIAPVHLGRDAYVYVRQSTLTQVREHTESLARQYELRERAVTLGWDPHQVKVIDADLGRSGSEATAREGFKELVADVGLGQVGIIFGIEVSRLARNNTDWYQLLDLCALTNTLIADSDGVYHPGEFNDRLVLGLKGTMSEAELHLIRSRLTAGLRHKAERGELRQGLPVGFDYDHDDKVVLSADEAVVEAIATVFRRFAELGSARQVLLSLREDGLLLPRRPARTGRIHWTAATYPAVHDFLTNPCYAGAFVFGRNRTEKRIDPSGRVVTRTVALPRDEWAVLIPEHHPGFIDWATYEANTAQLRANWRPPRGTGGGAAREGSALLQGRIRCGRCGRMMQTGYSGTNGNSPRYVCARAKQLYGGEKGCQSLGGKRLEQRVLDEVFAVLAPAALDATVQALRDAEQAHATSLRAFTLAVERARFEADRARRQYDAVEPENRLVARTLERALETRLADQRQAERDLLAQQARRPVQLTEDELTWLSRAGADVKAIFEAPTTSFRDRKQLLRAILTEVVVTIDEEKRTAALTLIWQGGASTELAMEMNKTGGHARTTDEDTVSLVRRLAQNYDDTTIAMILARQRRRTGTGLNFTKARVKSLRVARGIPAYQPPTETVAPVDDDAVVVTVAEAERLLGVGKVTIYRWLNDGFLTGEQLTAGAPWRIRIDQAVRDRLAPEVPEGWLRLADAAKALGVARQTVLHKVQRGELEAVHVNQGRRKGLRINVNGHQTGLFDQP</sequence>
<protein>
    <submittedName>
        <fullName evidence="3">Recombinase family protein</fullName>
    </submittedName>
</protein>
<name>A0A417XVA8_9ACTN</name>
<dbReference type="GO" id="GO:0000150">
    <property type="term" value="F:DNA strand exchange activity"/>
    <property type="evidence" value="ECO:0007669"/>
    <property type="project" value="InterPro"/>
</dbReference>
<dbReference type="InterPro" id="IPR038109">
    <property type="entry name" value="DNA_bind_recomb_sf"/>
</dbReference>
<keyword evidence="4" id="KW-1185">Reference proteome</keyword>
<dbReference type="InterPro" id="IPR006119">
    <property type="entry name" value="Resolv_N"/>
</dbReference>
<dbReference type="PROSITE" id="PS51736">
    <property type="entry name" value="RECOMBINASES_3"/>
    <property type="match status" value="1"/>
</dbReference>
<dbReference type="PROSITE" id="PS51737">
    <property type="entry name" value="RECOMBINASE_DNA_BIND"/>
    <property type="match status" value="1"/>
</dbReference>
<reference evidence="3 4" key="1">
    <citation type="submission" date="2018-09" db="EMBL/GenBank/DDBJ databases">
        <title>Genome sequencing of Nocardioides immobilis CCTCC AB 2017083 for comparison to Nocardioides silvaticus.</title>
        <authorList>
            <person name="Li C."/>
            <person name="Wang G."/>
        </authorList>
    </citation>
    <scope>NUCLEOTIDE SEQUENCE [LARGE SCALE GENOMIC DNA]</scope>
    <source>
        <strain evidence="3 4">CCTCC AB 2017083</strain>
    </source>
</reference>
<dbReference type="InterPro" id="IPR050639">
    <property type="entry name" value="SSR_resolvase"/>
</dbReference>
<dbReference type="Proteomes" id="UP000283644">
    <property type="component" value="Unassembled WGS sequence"/>
</dbReference>
<dbReference type="InterPro" id="IPR036162">
    <property type="entry name" value="Resolvase-like_N_sf"/>
</dbReference>
<dbReference type="PANTHER" id="PTHR30461:SF23">
    <property type="entry name" value="DNA RECOMBINASE-RELATED"/>
    <property type="match status" value="1"/>
</dbReference>
<dbReference type="InterPro" id="IPR025827">
    <property type="entry name" value="Zn_ribbon_recom_dom"/>
</dbReference>
<feature type="domain" description="Resolvase/invertase-type recombinase catalytic" evidence="1">
    <location>
        <begin position="20"/>
        <end position="171"/>
    </location>
</feature>
<dbReference type="Pfam" id="PF07508">
    <property type="entry name" value="Recombinase"/>
    <property type="match status" value="1"/>
</dbReference>
<accession>A0A417XVA8</accession>
<dbReference type="EMBL" id="QXGH01000032">
    <property type="protein sequence ID" value="RHW24419.1"/>
    <property type="molecule type" value="Genomic_DNA"/>
</dbReference>
<gene>
    <name evidence="3" type="ORF">D0Z08_24150</name>
</gene>
<dbReference type="Pfam" id="PF13408">
    <property type="entry name" value="Zn_ribbon_recom"/>
    <property type="match status" value="1"/>
</dbReference>
<evidence type="ECO:0000259" key="2">
    <source>
        <dbReference type="PROSITE" id="PS51737"/>
    </source>
</evidence>
<evidence type="ECO:0000259" key="1">
    <source>
        <dbReference type="PROSITE" id="PS51736"/>
    </source>
</evidence>
<dbReference type="SMART" id="SM00857">
    <property type="entry name" value="Resolvase"/>
    <property type="match status" value="1"/>
</dbReference>
<proteinExistence type="predicted"/>
<dbReference type="AlphaFoldDB" id="A0A417XVA8"/>
<dbReference type="Gene3D" id="3.90.1750.20">
    <property type="entry name" value="Putative Large Serine Recombinase, Chain B, Domain 2"/>
    <property type="match status" value="1"/>
</dbReference>
<comment type="caution">
    <text evidence="3">The sequence shown here is derived from an EMBL/GenBank/DDBJ whole genome shotgun (WGS) entry which is preliminary data.</text>
</comment>
<evidence type="ECO:0000313" key="3">
    <source>
        <dbReference type="EMBL" id="RHW24419.1"/>
    </source>
</evidence>
<dbReference type="RefSeq" id="WP_118927843.1">
    <property type="nucleotide sequence ID" value="NZ_QXGH01000032.1"/>
</dbReference>
<dbReference type="OrthoDB" id="8782062at2"/>
<dbReference type="PANTHER" id="PTHR30461">
    <property type="entry name" value="DNA-INVERTASE FROM LAMBDOID PROPHAGE"/>
    <property type="match status" value="1"/>
</dbReference>
<dbReference type="InterPro" id="IPR011109">
    <property type="entry name" value="DNA_bind_recombinase_dom"/>
</dbReference>
<dbReference type="Pfam" id="PF00239">
    <property type="entry name" value="Resolvase"/>
    <property type="match status" value="1"/>
</dbReference>